<gene>
    <name evidence="1" type="ORF">METZ01_LOCUS82783</name>
</gene>
<organism evidence="1">
    <name type="scientific">marine metagenome</name>
    <dbReference type="NCBI Taxonomy" id="408172"/>
    <lineage>
        <taxon>unclassified sequences</taxon>
        <taxon>metagenomes</taxon>
        <taxon>ecological metagenomes</taxon>
    </lineage>
</organism>
<dbReference type="AlphaFoldDB" id="A0A381UP46"/>
<sequence length="95" mass="11178">MFIGEEKKTTWSERTSKLGKKHKCKRVQTLYIFKCDSCSEKFIRPRGSIEVKRLTDFYKHVCAKCDPKKFAQQQGVKQRKLLDMPVSSTKRVSDF</sequence>
<reference evidence="1" key="1">
    <citation type="submission" date="2018-05" db="EMBL/GenBank/DDBJ databases">
        <authorList>
            <person name="Lanie J.A."/>
            <person name="Ng W.-L."/>
            <person name="Kazmierczak K.M."/>
            <person name="Andrzejewski T.M."/>
            <person name="Davidsen T.M."/>
            <person name="Wayne K.J."/>
            <person name="Tettelin H."/>
            <person name="Glass J.I."/>
            <person name="Rusch D."/>
            <person name="Podicherti R."/>
            <person name="Tsui H.-C.T."/>
            <person name="Winkler M.E."/>
        </authorList>
    </citation>
    <scope>NUCLEOTIDE SEQUENCE</scope>
</reference>
<proteinExistence type="predicted"/>
<accession>A0A381UP46</accession>
<dbReference type="EMBL" id="UINC01006836">
    <property type="protein sequence ID" value="SVA29929.1"/>
    <property type="molecule type" value="Genomic_DNA"/>
</dbReference>
<name>A0A381UP46_9ZZZZ</name>
<protein>
    <submittedName>
        <fullName evidence="1">Uncharacterized protein</fullName>
    </submittedName>
</protein>
<evidence type="ECO:0000313" key="1">
    <source>
        <dbReference type="EMBL" id="SVA29929.1"/>
    </source>
</evidence>